<dbReference type="NCBIfam" id="NF011442">
    <property type="entry name" value="PRK14869.1-4"/>
    <property type="match status" value="1"/>
</dbReference>
<dbReference type="PROSITE" id="PS51371">
    <property type="entry name" value="CBS"/>
    <property type="match status" value="1"/>
</dbReference>
<dbReference type="SMART" id="SM00116">
    <property type="entry name" value="CBS"/>
    <property type="match status" value="2"/>
</dbReference>
<dbReference type="EMBL" id="SLWV01000012">
    <property type="protein sequence ID" value="TCO74605.1"/>
    <property type="molecule type" value="Genomic_DNA"/>
</dbReference>
<reference evidence="10 11" key="1">
    <citation type="submission" date="2019-03" db="EMBL/GenBank/DDBJ databases">
        <title>Genomic Encyclopedia of Type Strains, Phase IV (KMG-IV): sequencing the most valuable type-strain genomes for metagenomic binning, comparative biology and taxonomic classification.</title>
        <authorList>
            <person name="Goeker M."/>
        </authorList>
    </citation>
    <scope>NUCLEOTIDE SEQUENCE [LARGE SCALE GENOMIC DNA]</scope>
    <source>
        <strain evidence="10 11">DSM 102940</strain>
    </source>
</reference>
<protein>
    <recommendedName>
        <fullName evidence="2">inorganic diphosphatase</fullName>
        <ecNumber evidence="2">3.6.1.1</ecNumber>
    </recommendedName>
    <alternativeName>
        <fullName evidence="6">Pyrophosphate phospho-hydrolase</fullName>
    </alternativeName>
</protein>
<organism evidence="10 11">
    <name type="scientific">Marinisporobacter balticus</name>
    <dbReference type="NCBI Taxonomy" id="2018667"/>
    <lineage>
        <taxon>Bacteria</taxon>
        <taxon>Bacillati</taxon>
        <taxon>Bacillota</taxon>
        <taxon>Clostridia</taxon>
        <taxon>Peptostreptococcales</taxon>
        <taxon>Thermotaleaceae</taxon>
        <taxon>Marinisporobacter</taxon>
    </lineage>
</organism>
<dbReference type="Pfam" id="PF00571">
    <property type="entry name" value="CBS"/>
    <property type="match status" value="1"/>
</dbReference>
<dbReference type="SMART" id="SM01131">
    <property type="entry name" value="DHHA2"/>
    <property type="match status" value="1"/>
</dbReference>
<keyword evidence="11" id="KW-1185">Reference proteome</keyword>
<feature type="domain" description="CBS" evidence="9">
    <location>
        <begin position="70"/>
        <end position="132"/>
    </location>
</feature>
<evidence type="ECO:0000256" key="3">
    <source>
        <dbReference type="ARBA" id="ARBA00022723"/>
    </source>
</evidence>
<dbReference type="PANTHER" id="PTHR12112:SF22">
    <property type="entry name" value="MANGANESE-DEPENDENT INORGANIC PYROPHOSPHATASE-RELATED"/>
    <property type="match status" value="1"/>
</dbReference>
<proteinExistence type="predicted"/>
<name>A0A4R2L5Z8_9FIRM</name>
<dbReference type="InterPro" id="IPR046342">
    <property type="entry name" value="CBS_dom_sf"/>
</dbReference>
<evidence type="ECO:0000256" key="5">
    <source>
        <dbReference type="ARBA" id="ARBA00023211"/>
    </source>
</evidence>
<dbReference type="SUPFAM" id="SSF54631">
    <property type="entry name" value="CBS-domain pair"/>
    <property type="match status" value="1"/>
</dbReference>
<dbReference type="Pfam" id="PF02833">
    <property type="entry name" value="DHHA2"/>
    <property type="match status" value="1"/>
</dbReference>
<comment type="cofactor">
    <cofactor evidence="1">
        <name>Mn(2+)</name>
        <dbReference type="ChEBI" id="CHEBI:29035"/>
    </cofactor>
</comment>
<evidence type="ECO:0000313" key="10">
    <source>
        <dbReference type="EMBL" id="TCO74605.1"/>
    </source>
</evidence>
<evidence type="ECO:0000256" key="1">
    <source>
        <dbReference type="ARBA" id="ARBA00001936"/>
    </source>
</evidence>
<evidence type="ECO:0000256" key="7">
    <source>
        <dbReference type="ARBA" id="ARBA00047820"/>
    </source>
</evidence>
<dbReference type="FunFam" id="3.90.1640.10:FF:000001">
    <property type="entry name" value="Probable manganese-dependent inorganic pyrophosphatase"/>
    <property type="match status" value="1"/>
</dbReference>
<dbReference type="OrthoDB" id="9766150at2"/>
<dbReference type="Pfam" id="PF01368">
    <property type="entry name" value="DHH"/>
    <property type="match status" value="1"/>
</dbReference>
<dbReference type="SUPFAM" id="SSF64182">
    <property type="entry name" value="DHH phosphoesterases"/>
    <property type="match status" value="1"/>
</dbReference>
<dbReference type="RefSeq" id="WP_132245349.1">
    <property type="nucleotide sequence ID" value="NZ_SLWV01000012.1"/>
</dbReference>
<dbReference type="InterPro" id="IPR001667">
    <property type="entry name" value="DDH_dom"/>
</dbReference>
<sequence length="536" mass="60357">MCTFIFGHKNPDTDSVVSAIAFSYLKNQLGASTTPCVLGNINKESEYILNYFKLPTPSLIQNVKTQVKDLNFDTAHGVTPDSSILNAYKLMSNSSQRTLPVMDTDHKLLGILTMRDIAMGLITGDFYHLHTSLSNIVEALNGKILVGENFMVEGKISVIAFFYKTIEGSLDQNKIIIVGDRYDVIEHAIHSKVKLIIVTGGKEIPANCLSLAKEKGIPIISVPTDTYTTSKLIHQCNDVSSIMKGRDIIKFNQNEYLEDIKEEIINTNHINYPIVDDKNTFLGFINRKHILKPSKKKVILVDHNEYSQSAEGLHEAEILEIIDHHKLGDICTTRPINFRNMPVGSTCTIVYQIFKEQNMPIDYEIAGLLLSGILSDTLFFKSPTTTNLDQECVEALNAILNLDLDTFAIEMFKAGTSLDGQSIEEIFYKDFKEFVLEGYKIGIGQVFTLNIDDVLNRKDAFIDYMDTLHHNKDYFLTLLLITDLLKEGSYLLFRCNSNHFISTAFQVESKQGVFAQNILSRKKQVLPKLSEVLNTL</sequence>
<dbReference type="InterPro" id="IPR000644">
    <property type="entry name" value="CBS_dom"/>
</dbReference>
<evidence type="ECO:0000256" key="8">
    <source>
        <dbReference type="PROSITE-ProRule" id="PRU00703"/>
    </source>
</evidence>
<dbReference type="Gene3D" id="3.10.310.20">
    <property type="entry name" value="DHHA2 domain"/>
    <property type="match status" value="1"/>
</dbReference>
<comment type="caution">
    <text evidence="10">The sequence shown here is derived from an EMBL/GenBank/DDBJ whole genome shotgun (WGS) entry which is preliminary data.</text>
</comment>
<evidence type="ECO:0000256" key="2">
    <source>
        <dbReference type="ARBA" id="ARBA00012146"/>
    </source>
</evidence>
<gene>
    <name evidence="10" type="ORF">EV214_11284</name>
</gene>
<dbReference type="InterPro" id="IPR010766">
    <property type="entry name" value="DRTGG"/>
</dbReference>
<keyword evidence="8" id="KW-0129">CBS domain</keyword>
<evidence type="ECO:0000256" key="4">
    <source>
        <dbReference type="ARBA" id="ARBA00022801"/>
    </source>
</evidence>
<dbReference type="InterPro" id="IPR004097">
    <property type="entry name" value="DHHA2"/>
</dbReference>
<dbReference type="GO" id="GO:0046872">
    <property type="term" value="F:metal ion binding"/>
    <property type="evidence" value="ECO:0007669"/>
    <property type="project" value="UniProtKB-KW"/>
</dbReference>
<dbReference type="PANTHER" id="PTHR12112">
    <property type="entry name" value="BNIP - RELATED"/>
    <property type="match status" value="1"/>
</dbReference>
<evidence type="ECO:0000256" key="6">
    <source>
        <dbReference type="ARBA" id="ARBA00032535"/>
    </source>
</evidence>
<dbReference type="EC" id="3.6.1.1" evidence="2"/>
<evidence type="ECO:0000259" key="9">
    <source>
        <dbReference type="PROSITE" id="PS51371"/>
    </source>
</evidence>
<dbReference type="GO" id="GO:0005737">
    <property type="term" value="C:cytoplasm"/>
    <property type="evidence" value="ECO:0007669"/>
    <property type="project" value="InterPro"/>
</dbReference>
<keyword evidence="5" id="KW-0464">Manganese</keyword>
<dbReference type="Gene3D" id="3.40.1390.20">
    <property type="entry name" value="HprK N-terminal domain-like"/>
    <property type="match status" value="1"/>
</dbReference>
<dbReference type="GO" id="GO:0004427">
    <property type="term" value="F:inorganic diphosphate phosphatase activity"/>
    <property type="evidence" value="ECO:0007669"/>
    <property type="project" value="UniProtKB-EC"/>
</dbReference>
<dbReference type="NCBIfam" id="NF011440">
    <property type="entry name" value="PRK14869.1-2"/>
    <property type="match status" value="1"/>
</dbReference>
<evidence type="ECO:0000313" key="11">
    <source>
        <dbReference type="Proteomes" id="UP000294919"/>
    </source>
</evidence>
<dbReference type="InterPro" id="IPR038222">
    <property type="entry name" value="DHHA2_dom_sf"/>
</dbReference>
<dbReference type="NCBIfam" id="NF011443">
    <property type="entry name" value="PRK14869.1-5"/>
    <property type="match status" value="1"/>
</dbReference>
<dbReference type="AlphaFoldDB" id="A0A4R2L5Z8"/>
<dbReference type="InterPro" id="IPR038763">
    <property type="entry name" value="DHH_sf"/>
</dbReference>
<dbReference type="SUPFAM" id="SSF75138">
    <property type="entry name" value="HprK N-terminal domain-like"/>
    <property type="match status" value="1"/>
</dbReference>
<keyword evidence="4" id="KW-0378">Hydrolase</keyword>
<accession>A0A4R2L5Z8</accession>
<dbReference type="Proteomes" id="UP000294919">
    <property type="component" value="Unassembled WGS sequence"/>
</dbReference>
<dbReference type="Pfam" id="PF07085">
    <property type="entry name" value="DRTGG"/>
    <property type="match status" value="1"/>
</dbReference>
<keyword evidence="3" id="KW-0479">Metal-binding</keyword>
<comment type="catalytic activity">
    <reaction evidence="7">
        <text>diphosphate + H2O = 2 phosphate + H(+)</text>
        <dbReference type="Rhea" id="RHEA:24576"/>
        <dbReference type="ChEBI" id="CHEBI:15377"/>
        <dbReference type="ChEBI" id="CHEBI:15378"/>
        <dbReference type="ChEBI" id="CHEBI:33019"/>
        <dbReference type="ChEBI" id="CHEBI:43474"/>
        <dbReference type="EC" id="3.6.1.1"/>
    </reaction>
</comment>
<dbReference type="Gene3D" id="3.90.1640.10">
    <property type="entry name" value="inorganic pyrophosphatase (n-terminal core)"/>
    <property type="match status" value="2"/>
</dbReference>
<dbReference type="InterPro" id="IPR028979">
    <property type="entry name" value="Ser_kin/Pase_Hpr-like_N_sf"/>
</dbReference>